<feature type="region of interest" description="Disordered" evidence="1">
    <location>
        <begin position="203"/>
        <end position="247"/>
    </location>
</feature>
<evidence type="ECO:0000313" key="2">
    <source>
        <dbReference type="EMBL" id="GIM12375.1"/>
    </source>
</evidence>
<protein>
    <submittedName>
        <fullName evidence="2">Uncharacterized protein</fullName>
    </submittedName>
</protein>
<accession>A0A8J4GRW5</accession>
<name>A0A8J4GRW5_9CHLO</name>
<evidence type="ECO:0000256" key="1">
    <source>
        <dbReference type="SAM" id="MobiDB-lite"/>
    </source>
</evidence>
<dbReference type="Proteomes" id="UP000722791">
    <property type="component" value="Unassembled WGS sequence"/>
</dbReference>
<proteinExistence type="predicted"/>
<dbReference type="EMBL" id="BNCQ01000043">
    <property type="protein sequence ID" value="GIM12375.1"/>
    <property type="molecule type" value="Genomic_DNA"/>
</dbReference>
<evidence type="ECO:0000313" key="3">
    <source>
        <dbReference type="Proteomes" id="UP000722791"/>
    </source>
</evidence>
<reference evidence="2" key="1">
    <citation type="journal article" date="2021" name="Proc. Natl. Acad. Sci. U.S.A.">
        <title>Three genomes in the algal genus Volvox reveal the fate of a haploid sex-determining region after a transition to homothallism.</title>
        <authorList>
            <person name="Yamamoto K."/>
            <person name="Hamaji T."/>
            <person name="Kawai-Toyooka H."/>
            <person name="Matsuzaki R."/>
            <person name="Takahashi F."/>
            <person name="Nishimura Y."/>
            <person name="Kawachi M."/>
            <person name="Noguchi H."/>
            <person name="Minakuchi Y."/>
            <person name="Umen J.G."/>
            <person name="Toyoda A."/>
            <person name="Nozaki H."/>
        </authorList>
    </citation>
    <scope>NUCLEOTIDE SEQUENCE</scope>
    <source>
        <strain evidence="2">NIES-3785</strain>
    </source>
</reference>
<feature type="compositionally biased region" description="Gly residues" evidence="1">
    <location>
        <begin position="236"/>
        <end position="246"/>
    </location>
</feature>
<organism evidence="2 3">
    <name type="scientific">Volvox reticuliferus</name>
    <dbReference type="NCBI Taxonomy" id="1737510"/>
    <lineage>
        <taxon>Eukaryota</taxon>
        <taxon>Viridiplantae</taxon>
        <taxon>Chlorophyta</taxon>
        <taxon>core chlorophytes</taxon>
        <taxon>Chlorophyceae</taxon>
        <taxon>CS clade</taxon>
        <taxon>Chlamydomonadales</taxon>
        <taxon>Volvocaceae</taxon>
        <taxon>Volvox</taxon>
    </lineage>
</organism>
<gene>
    <name evidence="2" type="ORF">Vretimale_15765</name>
</gene>
<sequence length="347" mass="37282">MSSDRLRNIMYAYKGKHLTGGPTKAAEDVARQAAKEALGPLLDAACIRLSFILRRLYDIAADRAAATMGSKENLHPYIAFHAALRSSHQAFINRLEEQARGMLRTHLEAATSQFAMNMYVHVSDPGDPEESMQPADCSDGDLVEDDGMVACEQLDNSAEGAMPTPGPVRVQMTVPETPSFAISAAAQVLNDRLKAVHLASAAGPGRFEDNTPSRRATKSRRVALQQNSERLRPAGAGNGASEGGNSVGSSYDDVISAAESLFRKIRCAVATQYAPATLKSTFLDPMTDRLALEVSLDLFARTDADFGSMFSAAGAVAALAAKRDMLARRVEGLIKCKNEFQELAKCL</sequence>
<dbReference type="AlphaFoldDB" id="A0A8J4GRW5"/>
<comment type="caution">
    <text evidence="2">The sequence shown here is derived from an EMBL/GenBank/DDBJ whole genome shotgun (WGS) entry which is preliminary data.</text>
</comment>